<evidence type="ECO:0000313" key="2">
    <source>
        <dbReference type="EMBL" id="TNN39477.1"/>
    </source>
</evidence>
<evidence type="ECO:0000313" key="3">
    <source>
        <dbReference type="Proteomes" id="UP000314294"/>
    </source>
</evidence>
<dbReference type="EMBL" id="SRLO01001276">
    <property type="protein sequence ID" value="TNN39477.1"/>
    <property type="molecule type" value="Genomic_DNA"/>
</dbReference>
<gene>
    <name evidence="2" type="ORF">EYF80_050364</name>
</gene>
<keyword evidence="3" id="KW-1185">Reference proteome</keyword>
<evidence type="ECO:0000256" key="1">
    <source>
        <dbReference type="SAM" id="MobiDB-lite"/>
    </source>
</evidence>
<comment type="caution">
    <text evidence="2">The sequence shown here is derived from an EMBL/GenBank/DDBJ whole genome shotgun (WGS) entry which is preliminary data.</text>
</comment>
<name>A0A4Z2FE67_9TELE</name>
<feature type="region of interest" description="Disordered" evidence="1">
    <location>
        <begin position="1"/>
        <end position="29"/>
    </location>
</feature>
<protein>
    <submittedName>
        <fullName evidence="2">Uncharacterized protein</fullName>
    </submittedName>
</protein>
<feature type="compositionally biased region" description="Basic and acidic residues" evidence="1">
    <location>
        <begin position="1"/>
        <end position="12"/>
    </location>
</feature>
<organism evidence="2 3">
    <name type="scientific">Liparis tanakae</name>
    <name type="common">Tanaka's snailfish</name>
    <dbReference type="NCBI Taxonomy" id="230148"/>
    <lineage>
        <taxon>Eukaryota</taxon>
        <taxon>Metazoa</taxon>
        <taxon>Chordata</taxon>
        <taxon>Craniata</taxon>
        <taxon>Vertebrata</taxon>
        <taxon>Euteleostomi</taxon>
        <taxon>Actinopterygii</taxon>
        <taxon>Neopterygii</taxon>
        <taxon>Teleostei</taxon>
        <taxon>Neoteleostei</taxon>
        <taxon>Acanthomorphata</taxon>
        <taxon>Eupercaria</taxon>
        <taxon>Perciformes</taxon>
        <taxon>Cottioidei</taxon>
        <taxon>Cottales</taxon>
        <taxon>Liparidae</taxon>
        <taxon>Liparis</taxon>
    </lineage>
</organism>
<dbReference type="AlphaFoldDB" id="A0A4Z2FE67"/>
<sequence length="73" mass="7586">MALKASDKEVRDCGQGVTSVSRIDPPGNTEVWTGPCTALRLIVAELFTTGPKEAEPAADGRLAAHGATPIIEP</sequence>
<proteinExistence type="predicted"/>
<reference evidence="2 3" key="1">
    <citation type="submission" date="2019-03" db="EMBL/GenBank/DDBJ databases">
        <title>First draft genome of Liparis tanakae, snailfish: a comprehensive survey of snailfish specific genes.</title>
        <authorList>
            <person name="Kim W."/>
            <person name="Song I."/>
            <person name="Jeong J.-H."/>
            <person name="Kim D."/>
            <person name="Kim S."/>
            <person name="Ryu S."/>
            <person name="Song J.Y."/>
            <person name="Lee S.K."/>
        </authorList>
    </citation>
    <scope>NUCLEOTIDE SEQUENCE [LARGE SCALE GENOMIC DNA]</scope>
    <source>
        <tissue evidence="2">Muscle</tissue>
    </source>
</reference>
<accession>A0A4Z2FE67</accession>
<dbReference type="Proteomes" id="UP000314294">
    <property type="component" value="Unassembled WGS sequence"/>
</dbReference>